<dbReference type="Gene3D" id="3.40.50.1820">
    <property type="entry name" value="alpha/beta hydrolase"/>
    <property type="match status" value="1"/>
</dbReference>
<evidence type="ECO:0000259" key="1">
    <source>
        <dbReference type="Pfam" id="PF00561"/>
    </source>
</evidence>
<accession>A0ABS7HZ51</accession>
<organism evidence="2 3">
    <name type="scientific">Microbacterium ureisolvens</name>
    <dbReference type="NCBI Taxonomy" id="2781186"/>
    <lineage>
        <taxon>Bacteria</taxon>
        <taxon>Bacillati</taxon>
        <taxon>Actinomycetota</taxon>
        <taxon>Actinomycetes</taxon>
        <taxon>Micrococcales</taxon>
        <taxon>Microbacteriaceae</taxon>
        <taxon>Microbacterium</taxon>
    </lineage>
</organism>
<dbReference type="Pfam" id="PF00561">
    <property type="entry name" value="Abhydrolase_1"/>
    <property type="match status" value="1"/>
</dbReference>
<keyword evidence="2" id="KW-0378">Hydrolase</keyword>
<dbReference type="InterPro" id="IPR000073">
    <property type="entry name" value="AB_hydrolase_1"/>
</dbReference>
<dbReference type="Proteomes" id="UP000777440">
    <property type="component" value="Unassembled WGS sequence"/>
</dbReference>
<dbReference type="InterPro" id="IPR050471">
    <property type="entry name" value="AB_hydrolase"/>
</dbReference>
<gene>
    <name evidence="2" type="ORF">JNB61_12930</name>
</gene>
<evidence type="ECO:0000313" key="3">
    <source>
        <dbReference type="Proteomes" id="UP000777440"/>
    </source>
</evidence>
<protein>
    <submittedName>
        <fullName evidence="2">Alpha/beta fold hydrolase</fullName>
    </submittedName>
</protein>
<name>A0ABS7HZ51_9MICO</name>
<dbReference type="PRINTS" id="PR00111">
    <property type="entry name" value="ABHYDROLASE"/>
</dbReference>
<dbReference type="EMBL" id="JAEUAX010000006">
    <property type="protein sequence ID" value="MBW9110679.1"/>
    <property type="molecule type" value="Genomic_DNA"/>
</dbReference>
<dbReference type="SUPFAM" id="SSF53474">
    <property type="entry name" value="alpha/beta-Hydrolases"/>
    <property type="match status" value="1"/>
</dbReference>
<dbReference type="RefSeq" id="WP_220339882.1">
    <property type="nucleotide sequence ID" value="NZ_JAEUAX010000006.1"/>
</dbReference>
<dbReference type="PANTHER" id="PTHR43433:SF5">
    <property type="entry name" value="AB HYDROLASE-1 DOMAIN-CONTAINING PROTEIN"/>
    <property type="match status" value="1"/>
</dbReference>
<evidence type="ECO:0000313" key="2">
    <source>
        <dbReference type="EMBL" id="MBW9110679.1"/>
    </source>
</evidence>
<dbReference type="InterPro" id="IPR029058">
    <property type="entry name" value="AB_hydrolase_fold"/>
</dbReference>
<reference evidence="2 3" key="1">
    <citation type="journal article" date="2021" name="MBio">
        <title>Poor Competitiveness of Bradyrhizobium in Pigeon Pea Root Colonization in Indian Soils.</title>
        <authorList>
            <person name="Chalasani D."/>
            <person name="Basu A."/>
            <person name="Pullabhotla S.V.S.R.N."/>
            <person name="Jorrin B."/>
            <person name="Neal A.L."/>
            <person name="Poole P.S."/>
            <person name="Podile A.R."/>
            <person name="Tkacz A."/>
        </authorList>
    </citation>
    <scope>NUCLEOTIDE SEQUENCE [LARGE SCALE GENOMIC DNA]</scope>
    <source>
        <strain evidence="2 3">HU12</strain>
    </source>
</reference>
<dbReference type="PANTHER" id="PTHR43433">
    <property type="entry name" value="HYDROLASE, ALPHA/BETA FOLD FAMILY PROTEIN"/>
    <property type="match status" value="1"/>
</dbReference>
<dbReference type="GO" id="GO:0016787">
    <property type="term" value="F:hydrolase activity"/>
    <property type="evidence" value="ECO:0007669"/>
    <property type="project" value="UniProtKB-KW"/>
</dbReference>
<keyword evidence="3" id="KW-1185">Reference proteome</keyword>
<feature type="domain" description="AB hydrolase-1" evidence="1">
    <location>
        <begin position="24"/>
        <end position="168"/>
    </location>
</feature>
<sequence>MIDRIVPLANGLKPRVIDTDAGEPLLMLHGAESDRTQYVDLIRRLPPGVRAISYDQRDLEPATAAPEGVDLAYEMGDLADDAAHLLDALGLDAVHVVGTSFGGALAQHLALRHPHRVRSLILVATTASPEPVLDYIERSRAVPAGERERWALSGALSDSAAAESEIVAAVRATIVARTPEQRARRMGALSAHDTLPALSKIHVPTTVIHGTDDPVIPYSAGVEIAEAIPGAALVPVPGARHALAFEYPDPVLGVIAAHLR</sequence>
<comment type="caution">
    <text evidence="2">The sequence shown here is derived from an EMBL/GenBank/DDBJ whole genome shotgun (WGS) entry which is preliminary data.</text>
</comment>
<proteinExistence type="predicted"/>